<dbReference type="GO" id="GO:0005524">
    <property type="term" value="F:ATP binding"/>
    <property type="evidence" value="ECO:0007669"/>
    <property type="project" value="UniProtKB-KW"/>
</dbReference>
<evidence type="ECO:0000313" key="12">
    <source>
        <dbReference type="Proteomes" id="UP000236151"/>
    </source>
</evidence>
<comment type="similarity">
    <text evidence="2">Belongs to the TsaE family.</text>
</comment>
<dbReference type="GO" id="GO:0005737">
    <property type="term" value="C:cytoplasm"/>
    <property type="evidence" value="ECO:0007669"/>
    <property type="project" value="UniProtKB-SubCell"/>
</dbReference>
<keyword evidence="9" id="KW-0460">Magnesium</keyword>
<evidence type="ECO:0000256" key="1">
    <source>
        <dbReference type="ARBA" id="ARBA00004496"/>
    </source>
</evidence>
<keyword evidence="5" id="KW-0819">tRNA processing</keyword>
<reference evidence="12" key="1">
    <citation type="submission" date="2017-06" db="EMBL/GenBank/DDBJ databases">
        <title>Investigating the central metabolism of Clostridium thermosuccinogenes.</title>
        <authorList>
            <person name="Koendjbiharie J.G."/>
            <person name="Van Kranenburg R."/>
            <person name="Vriesendorp B."/>
        </authorList>
    </citation>
    <scope>NUCLEOTIDE SEQUENCE [LARGE SCALE GENOMIC DNA]</scope>
    <source>
        <strain evidence="12">DSM 5806</strain>
    </source>
</reference>
<dbReference type="RefSeq" id="WP_103082641.1">
    <property type="nucleotide sequence ID" value="NZ_CP021850.1"/>
</dbReference>
<keyword evidence="6" id="KW-0479">Metal-binding</keyword>
<dbReference type="InterPro" id="IPR027417">
    <property type="entry name" value="P-loop_NTPase"/>
</dbReference>
<dbReference type="Pfam" id="PF02367">
    <property type="entry name" value="TsaE"/>
    <property type="match status" value="1"/>
</dbReference>
<evidence type="ECO:0000256" key="4">
    <source>
        <dbReference type="ARBA" id="ARBA00022490"/>
    </source>
</evidence>
<dbReference type="GO" id="GO:0016740">
    <property type="term" value="F:transferase activity"/>
    <property type="evidence" value="ECO:0007669"/>
    <property type="project" value="UniProtKB-KW"/>
</dbReference>
<evidence type="ECO:0000256" key="3">
    <source>
        <dbReference type="ARBA" id="ARBA00019010"/>
    </source>
</evidence>
<comment type="caution">
    <text evidence="11">The sequence shown here is derived from an EMBL/GenBank/DDBJ whole genome shotgun (WGS) entry which is preliminary data.</text>
</comment>
<evidence type="ECO:0000256" key="5">
    <source>
        <dbReference type="ARBA" id="ARBA00022694"/>
    </source>
</evidence>
<organism evidence="11 12">
    <name type="scientific">Clostridium thermosuccinogenes</name>
    <dbReference type="NCBI Taxonomy" id="84032"/>
    <lineage>
        <taxon>Bacteria</taxon>
        <taxon>Bacillati</taxon>
        <taxon>Bacillota</taxon>
        <taxon>Clostridia</taxon>
        <taxon>Eubacteriales</taxon>
        <taxon>Clostridiaceae</taxon>
        <taxon>Clostridium</taxon>
    </lineage>
</organism>
<protein>
    <recommendedName>
        <fullName evidence="3">tRNA threonylcarbamoyladenosine biosynthesis protein TsaE</fullName>
    </recommendedName>
    <alternativeName>
        <fullName evidence="10">t(6)A37 threonylcarbamoyladenosine biosynthesis protein TsaE</fullName>
    </alternativeName>
</protein>
<dbReference type="AlphaFoldDB" id="A0A2K2F8Y8"/>
<dbReference type="PANTHER" id="PTHR33540:SF2">
    <property type="entry name" value="TRNA THREONYLCARBAMOYLADENOSINE BIOSYNTHESIS PROTEIN TSAE"/>
    <property type="match status" value="1"/>
</dbReference>
<dbReference type="InterPro" id="IPR003442">
    <property type="entry name" value="T6A_TsaE"/>
</dbReference>
<dbReference type="Gene3D" id="3.40.50.300">
    <property type="entry name" value="P-loop containing nucleotide triphosphate hydrolases"/>
    <property type="match status" value="1"/>
</dbReference>
<accession>A0A2K2F8Y8</accession>
<dbReference type="GO" id="GO:0002949">
    <property type="term" value="P:tRNA threonylcarbamoyladenosine modification"/>
    <property type="evidence" value="ECO:0007669"/>
    <property type="project" value="InterPro"/>
</dbReference>
<evidence type="ECO:0000256" key="6">
    <source>
        <dbReference type="ARBA" id="ARBA00022723"/>
    </source>
</evidence>
<evidence type="ECO:0000256" key="7">
    <source>
        <dbReference type="ARBA" id="ARBA00022741"/>
    </source>
</evidence>
<dbReference type="NCBIfam" id="TIGR00150">
    <property type="entry name" value="T6A_YjeE"/>
    <property type="match status" value="1"/>
</dbReference>
<dbReference type="Proteomes" id="UP000236151">
    <property type="component" value="Unassembled WGS sequence"/>
</dbReference>
<dbReference type="EMBL" id="NIOJ01000051">
    <property type="protein sequence ID" value="PNT96290.1"/>
    <property type="molecule type" value="Genomic_DNA"/>
</dbReference>
<evidence type="ECO:0000256" key="2">
    <source>
        <dbReference type="ARBA" id="ARBA00007599"/>
    </source>
</evidence>
<comment type="subcellular location">
    <subcellularLocation>
        <location evidence="1">Cytoplasm</location>
    </subcellularLocation>
</comment>
<dbReference type="PANTHER" id="PTHR33540">
    <property type="entry name" value="TRNA THREONYLCARBAMOYLADENOSINE BIOSYNTHESIS PROTEIN TSAE"/>
    <property type="match status" value="1"/>
</dbReference>
<keyword evidence="8" id="KW-0067">ATP-binding</keyword>
<keyword evidence="4" id="KW-0963">Cytoplasm</keyword>
<dbReference type="KEGG" id="cthd:CDO33_17445"/>
<keyword evidence="7" id="KW-0547">Nucleotide-binding</keyword>
<name>A0A2K2F8Y8_9CLOT</name>
<dbReference type="OrthoDB" id="9815896at2"/>
<sequence length="153" mass="17315">MKEFKTLTERETAELGRKLGGILKPGDIVCLNGDLGAGKTAFTKGIAEALGVEGYITSPTFTIVNEYHGFKPLYHFDVYRIADPEEMYEIGFEEYLNGDGIVVIEWSDLISEIIPPRHVRVEIRKTPEDLNARLIRVEFIGEDFEGYESKLEI</sequence>
<evidence type="ECO:0000313" key="11">
    <source>
        <dbReference type="EMBL" id="PNT96290.1"/>
    </source>
</evidence>
<evidence type="ECO:0000256" key="9">
    <source>
        <dbReference type="ARBA" id="ARBA00022842"/>
    </source>
</evidence>
<keyword evidence="11" id="KW-0808">Transferase</keyword>
<dbReference type="GO" id="GO:0046872">
    <property type="term" value="F:metal ion binding"/>
    <property type="evidence" value="ECO:0007669"/>
    <property type="project" value="UniProtKB-KW"/>
</dbReference>
<keyword evidence="12" id="KW-1185">Reference proteome</keyword>
<evidence type="ECO:0000256" key="8">
    <source>
        <dbReference type="ARBA" id="ARBA00022840"/>
    </source>
</evidence>
<proteinExistence type="inferred from homology"/>
<gene>
    <name evidence="11" type="ORF">CDQ84_15475</name>
</gene>
<evidence type="ECO:0000256" key="10">
    <source>
        <dbReference type="ARBA" id="ARBA00032441"/>
    </source>
</evidence>
<dbReference type="SUPFAM" id="SSF52540">
    <property type="entry name" value="P-loop containing nucleoside triphosphate hydrolases"/>
    <property type="match status" value="1"/>
</dbReference>